<dbReference type="SUPFAM" id="SSF56349">
    <property type="entry name" value="DNA breaking-rejoining enzymes"/>
    <property type="match status" value="1"/>
</dbReference>
<keyword evidence="2" id="KW-0229">DNA integration</keyword>
<comment type="caution">
    <text evidence="8">The sequence shown here is derived from an EMBL/GenBank/DDBJ whole genome shotgun (WGS) entry which is preliminary data.</text>
</comment>
<dbReference type="CDD" id="cd00801">
    <property type="entry name" value="INT_P4_C"/>
    <property type="match status" value="1"/>
</dbReference>
<dbReference type="PANTHER" id="PTHR30629">
    <property type="entry name" value="PROPHAGE INTEGRASE"/>
    <property type="match status" value="1"/>
</dbReference>
<dbReference type="Pfam" id="PF13356">
    <property type="entry name" value="Arm-DNA-bind_3"/>
    <property type="match status" value="1"/>
</dbReference>
<dbReference type="Pfam" id="PF00589">
    <property type="entry name" value="Phage_integrase"/>
    <property type="match status" value="1"/>
</dbReference>
<dbReference type="Gene3D" id="1.10.443.10">
    <property type="entry name" value="Intergrase catalytic core"/>
    <property type="match status" value="1"/>
</dbReference>
<dbReference type="Gene3D" id="3.30.160.390">
    <property type="entry name" value="Integrase, DNA-binding domain"/>
    <property type="match status" value="1"/>
</dbReference>
<dbReference type="GO" id="GO:0015074">
    <property type="term" value="P:DNA integration"/>
    <property type="evidence" value="ECO:0007669"/>
    <property type="project" value="UniProtKB-KW"/>
</dbReference>
<name>A0A066T2Y2_9GAMM</name>
<organism evidence="8 9">
    <name type="scientific">Gilliamella apicola</name>
    <dbReference type="NCBI Taxonomy" id="1196095"/>
    <lineage>
        <taxon>Bacteria</taxon>
        <taxon>Pseudomonadati</taxon>
        <taxon>Pseudomonadota</taxon>
        <taxon>Gammaproteobacteria</taxon>
        <taxon>Orbales</taxon>
        <taxon>Orbaceae</taxon>
        <taxon>Gilliamella</taxon>
    </lineage>
</organism>
<dbReference type="InterPro" id="IPR050808">
    <property type="entry name" value="Phage_Integrase"/>
</dbReference>
<dbReference type="PROSITE" id="PS51898">
    <property type="entry name" value="TYR_RECOMBINASE"/>
    <property type="match status" value="1"/>
</dbReference>
<evidence type="ECO:0000256" key="2">
    <source>
        <dbReference type="ARBA" id="ARBA00022908"/>
    </source>
</evidence>
<comment type="similarity">
    <text evidence="1">Belongs to the 'phage' integrase family.</text>
</comment>
<evidence type="ECO:0000259" key="6">
    <source>
        <dbReference type="PROSITE" id="PS51898"/>
    </source>
</evidence>
<dbReference type="InterPro" id="IPR010998">
    <property type="entry name" value="Integrase_recombinase_N"/>
</dbReference>
<evidence type="ECO:0000313" key="8">
    <source>
        <dbReference type="EMBL" id="PXZ07976.1"/>
    </source>
</evidence>
<evidence type="ECO:0000256" key="1">
    <source>
        <dbReference type="ARBA" id="ARBA00008857"/>
    </source>
</evidence>
<dbReference type="OrthoDB" id="9795573at2"/>
<dbReference type="InterPro" id="IPR025166">
    <property type="entry name" value="Integrase_DNA_bind_dom"/>
</dbReference>
<keyword evidence="3 5" id="KW-0238">DNA-binding</keyword>
<dbReference type="Proteomes" id="UP000247932">
    <property type="component" value="Unassembled WGS sequence"/>
</dbReference>
<dbReference type="GO" id="GO:0003677">
    <property type="term" value="F:DNA binding"/>
    <property type="evidence" value="ECO:0007669"/>
    <property type="project" value="UniProtKB-UniRule"/>
</dbReference>
<dbReference type="InterPro" id="IPR002104">
    <property type="entry name" value="Integrase_catalytic"/>
</dbReference>
<dbReference type="AlphaFoldDB" id="A0A066T2Y2"/>
<keyword evidence="4" id="KW-0233">DNA recombination</keyword>
<evidence type="ECO:0000256" key="4">
    <source>
        <dbReference type="ARBA" id="ARBA00023172"/>
    </source>
</evidence>
<dbReference type="PANTHER" id="PTHR30629:SF6">
    <property type="entry name" value="PROPHAGE INTEGRASE INTA-RELATED"/>
    <property type="match status" value="1"/>
</dbReference>
<gene>
    <name evidence="8" type="ORF">DKK70_02895</name>
</gene>
<dbReference type="STRING" id="1196095.GAPWK_0444"/>
<sequence>MAVKTTPLTDTQIKALKATSKDKKYFDGGGLFLLVKPTGVKLWRFKYKKPISHKETLLSFGKYPETSLQQARKQRDEARELIKQGIDPQHHKAEQEQRKQEACNNTFYAMAEKWFKFKTEQGLEEQTLKKAWRSLENHVFPYIKDIPINQVTAIKAINALQPLNNNNKYETVKRVCRRINEIMYYAVNMGIIDNNPLAKITDVFNSPKVKNQPTIPPTELPQFMQALAMAKIELQTRCVIEWQLLTLTRPSEAVGAKWEEINLDKKLWSIPAERMKMDRPHNIPLSPQAIKILEIMKSINHKSEFVFPTARPPYNKPMSSQTANMAIKRMGYKDKLVAHGLRALASTALNEQGFNYDVIESALSHVDKNAVRRAYNKAEYEHQKRIMLDWWGDFVEQASQGNVSLSGNRNLKLVNH</sequence>
<dbReference type="InterPro" id="IPR011010">
    <property type="entry name" value="DNA_brk_join_enz"/>
</dbReference>
<dbReference type="InterPro" id="IPR038488">
    <property type="entry name" value="Integrase_DNA-bd_sf"/>
</dbReference>
<dbReference type="InterPro" id="IPR053876">
    <property type="entry name" value="Phage_int_M"/>
</dbReference>
<dbReference type="InterPro" id="IPR044068">
    <property type="entry name" value="CB"/>
</dbReference>
<dbReference type="Gene3D" id="1.10.150.130">
    <property type="match status" value="1"/>
</dbReference>
<dbReference type="RefSeq" id="WP_034882780.1">
    <property type="nucleotide sequence ID" value="NZ_CAMLFG010000001.1"/>
</dbReference>
<feature type="domain" description="Core-binding (CB)" evidence="7">
    <location>
        <begin position="105"/>
        <end position="187"/>
    </location>
</feature>
<proteinExistence type="inferred from homology"/>
<dbReference type="GO" id="GO:0006310">
    <property type="term" value="P:DNA recombination"/>
    <property type="evidence" value="ECO:0007669"/>
    <property type="project" value="UniProtKB-KW"/>
</dbReference>
<reference evidence="8 9" key="1">
    <citation type="submission" date="2018-05" db="EMBL/GenBank/DDBJ databases">
        <title>Reference genomes for bee gut microbiota database.</title>
        <authorList>
            <person name="Ellegaard K.M."/>
        </authorList>
    </citation>
    <scope>NUCLEOTIDE SEQUENCE [LARGE SCALE GENOMIC DNA]</scope>
    <source>
        <strain evidence="8 9">ESL0182</strain>
    </source>
</reference>
<evidence type="ECO:0000259" key="7">
    <source>
        <dbReference type="PROSITE" id="PS51900"/>
    </source>
</evidence>
<keyword evidence="9" id="KW-1185">Reference proteome</keyword>
<evidence type="ECO:0000313" key="9">
    <source>
        <dbReference type="Proteomes" id="UP000247932"/>
    </source>
</evidence>
<evidence type="ECO:0000256" key="3">
    <source>
        <dbReference type="ARBA" id="ARBA00023125"/>
    </source>
</evidence>
<dbReference type="EMBL" id="QGLR01000007">
    <property type="protein sequence ID" value="PXZ07976.1"/>
    <property type="molecule type" value="Genomic_DNA"/>
</dbReference>
<dbReference type="InterPro" id="IPR013762">
    <property type="entry name" value="Integrase-like_cat_sf"/>
</dbReference>
<feature type="domain" description="Tyr recombinase" evidence="6">
    <location>
        <begin position="210"/>
        <end position="388"/>
    </location>
</feature>
<accession>A0A066T2Y2</accession>
<protein>
    <submittedName>
        <fullName evidence="8">DUF4102 domain-containing protein</fullName>
    </submittedName>
</protein>
<dbReference type="PROSITE" id="PS51900">
    <property type="entry name" value="CB"/>
    <property type="match status" value="1"/>
</dbReference>
<dbReference type="NCBIfam" id="NF007246">
    <property type="entry name" value="PRK09692.1"/>
    <property type="match status" value="1"/>
</dbReference>
<dbReference type="Pfam" id="PF22022">
    <property type="entry name" value="Phage_int_M"/>
    <property type="match status" value="1"/>
</dbReference>
<evidence type="ECO:0000256" key="5">
    <source>
        <dbReference type="PROSITE-ProRule" id="PRU01248"/>
    </source>
</evidence>